<name>A0ABP6ZS96_9ACTN</name>
<comment type="caution">
    <text evidence="7">The sequence shown here is derived from an EMBL/GenBank/DDBJ whole genome shotgun (WGS) entry which is preliminary data.</text>
</comment>
<accession>A0ABP6ZS96</accession>
<organism evidence="7 8">
    <name type="scientific">Microlunatus ginsengisoli</name>
    <dbReference type="NCBI Taxonomy" id="363863"/>
    <lineage>
        <taxon>Bacteria</taxon>
        <taxon>Bacillati</taxon>
        <taxon>Actinomycetota</taxon>
        <taxon>Actinomycetes</taxon>
        <taxon>Propionibacteriales</taxon>
        <taxon>Propionibacteriaceae</taxon>
        <taxon>Microlunatus</taxon>
    </lineage>
</organism>
<evidence type="ECO:0000259" key="5">
    <source>
        <dbReference type="Pfam" id="PF04542"/>
    </source>
</evidence>
<dbReference type="Gene3D" id="1.10.10.10">
    <property type="entry name" value="Winged helix-like DNA-binding domain superfamily/Winged helix DNA-binding domain"/>
    <property type="match status" value="1"/>
</dbReference>
<evidence type="ECO:0000259" key="6">
    <source>
        <dbReference type="Pfam" id="PF08281"/>
    </source>
</evidence>
<feature type="domain" description="RNA polymerase sigma-70 region 2" evidence="5">
    <location>
        <begin position="26"/>
        <end position="90"/>
    </location>
</feature>
<dbReference type="CDD" id="cd06171">
    <property type="entry name" value="Sigma70_r4"/>
    <property type="match status" value="1"/>
</dbReference>
<reference evidence="8" key="1">
    <citation type="journal article" date="2019" name="Int. J. Syst. Evol. Microbiol.">
        <title>The Global Catalogue of Microorganisms (GCM) 10K type strain sequencing project: providing services to taxonomists for standard genome sequencing and annotation.</title>
        <authorList>
            <consortium name="The Broad Institute Genomics Platform"/>
            <consortium name="The Broad Institute Genome Sequencing Center for Infectious Disease"/>
            <person name="Wu L."/>
            <person name="Ma J."/>
        </authorList>
    </citation>
    <scope>NUCLEOTIDE SEQUENCE [LARGE SCALE GENOMIC DNA]</scope>
    <source>
        <strain evidence="8">JCM 16929</strain>
    </source>
</reference>
<dbReference type="InterPro" id="IPR039425">
    <property type="entry name" value="RNA_pol_sigma-70-like"/>
</dbReference>
<dbReference type="InterPro" id="IPR013325">
    <property type="entry name" value="RNA_pol_sigma_r2"/>
</dbReference>
<dbReference type="Pfam" id="PF04542">
    <property type="entry name" value="Sigma70_r2"/>
    <property type="match status" value="1"/>
</dbReference>
<dbReference type="RefSeq" id="WP_344803655.1">
    <property type="nucleotide sequence ID" value="NZ_BAABAB010000013.1"/>
</dbReference>
<sequence>MAALPADEALLAGLLAGDEQTFATVVRAWSPAMLRVARYHVGSGAVAEEVVQETWLAVVTHLAGFEGRAALKTWVLRICANVARRSGAREGRSVPIGAPTDGPTVDPGRFRGPEDPYPGHWKPGAEPADWGPESHALSEEARRTLAAAIQALPDRYAHVIALRDIHEVPTDEVAELLGTTTGNVRVLVHRARAMLRERLADYYTAEGSTA</sequence>
<evidence type="ECO:0000256" key="1">
    <source>
        <dbReference type="ARBA" id="ARBA00010641"/>
    </source>
</evidence>
<evidence type="ECO:0000256" key="2">
    <source>
        <dbReference type="ARBA" id="ARBA00023015"/>
    </source>
</evidence>
<keyword evidence="2" id="KW-0805">Transcription regulation</keyword>
<dbReference type="Gene3D" id="1.10.1740.10">
    <property type="match status" value="1"/>
</dbReference>
<dbReference type="InterPro" id="IPR014284">
    <property type="entry name" value="RNA_pol_sigma-70_dom"/>
</dbReference>
<dbReference type="EMBL" id="BAABAB010000013">
    <property type="protein sequence ID" value="GAA3616577.1"/>
    <property type="molecule type" value="Genomic_DNA"/>
</dbReference>
<keyword evidence="8" id="KW-1185">Reference proteome</keyword>
<evidence type="ECO:0000313" key="7">
    <source>
        <dbReference type="EMBL" id="GAA3616577.1"/>
    </source>
</evidence>
<dbReference type="PANTHER" id="PTHR43133">
    <property type="entry name" value="RNA POLYMERASE ECF-TYPE SIGMA FACTO"/>
    <property type="match status" value="1"/>
</dbReference>
<dbReference type="InterPro" id="IPR013249">
    <property type="entry name" value="RNA_pol_sigma70_r4_t2"/>
</dbReference>
<evidence type="ECO:0000256" key="4">
    <source>
        <dbReference type="ARBA" id="ARBA00023163"/>
    </source>
</evidence>
<dbReference type="NCBIfam" id="TIGR02937">
    <property type="entry name" value="sigma70-ECF"/>
    <property type="match status" value="1"/>
</dbReference>
<dbReference type="SUPFAM" id="SSF88946">
    <property type="entry name" value="Sigma2 domain of RNA polymerase sigma factors"/>
    <property type="match status" value="1"/>
</dbReference>
<proteinExistence type="inferred from homology"/>
<comment type="similarity">
    <text evidence="1">Belongs to the sigma-70 factor family. ECF subfamily.</text>
</comment>
<dbReference type="PANTHER" id="PTHR43133:SF51">
    <property type="entry name" value="RNA POLYMERASE SIGMA FACTOR"/>
    <property type="match status" value="1"/>
</dbReference>
<dbReference type="SUPFAM" id="SSF88659">
    <property type="entry name" value="Sigma3 and sigma4 domains of RNA polymerase sigma factors"/>
    <property type="match status" value="1"/>
</dbReference>
<dbReference type="InterPro" id="IPR036388">
    <property type="entry name" value="WH-like_DNA-bd_sf"/>
</dbReference>
<evidence type="ECO:0000256" key="3">
    <source>
        <dbReference type="ARBA" id="ARBA00023082"/>
    </source>
</evidence>
<dbReference type="Proteomes" id="UP001501490">
    <property type="component" value="Unassembled WGS sequence"/>
</dbReference>
<gene>
    <name evidence="7" type="ORF">GCM10022236_18370</name>
</gene>
<dbReference type="Pfam" id="PF08281">
    <property type="entry name" value="Sigma70_r4_2"/>
    <property type="match status" value="1"/>
</dbReference>
<keyword evidence="3" id="KW-0731">Sigma factor</keyword>
<protein>
    <submittedName>
        <fullName evidence="7">Sigma-70 family RNA polymerase sigma factor</fullName>
    </submittedName>
</protein>
<keyword evidence="4" id="KW-0804">Transcription</keyword>
<dbReference type="InterPro" id="IPR007627">
    <property type="entry name" value="RNA_pol_sigma70_r2"/>
</dbReference>
<dbReference type="InterPro" id="IPR013324">
    <property type="entry name" value="RNA_pol_sigma_r3/r4-like"/>
</dbReference>
<evidence type="ECO:0000313" key="8">
    <source>
        <dbReference type="Proteomes" id="UP001501490"/>
    </source>
</evidence>
<feature type="domain" description="RNA polymerase sigma factor 70 region 4 type 2" evidence="6">
    <location>
        <begin position="143"/>
        <end position="195"/>
    </location>
</feature>